<dbReference type="InterPro" id="IPR016032">
    <property type="entry name" value="Sig_transdc_resp-reg_C-effctor"/>
</dbReference>
<keyword evidence="1" id="KW-0805">Transcription regulation</keyword>
<dbReference type="EMBL" id="JAPDOD010000004">
    <property type="protein sequence ID" value="MDA0160030.1"/>
    <property type="molecule type" value="Genomic_DNA"/>
</dbReference>
<evidence type="ECO:0000313" key="6">
    <source>
        <dbReference type="Proteomes" id="UP001149140"/>
    </source>
</evidence>
<dbReference type="Proteomes" id="UP001149140">
    <property type="component" value="Unassembled WGS sequence"/>
</dbReference>
<dbReference type="RefSeq" id="WP_270038798.1">
    <property type="nucleotide sequence ID" value="NZ_JAPDOD010000004.1"/>
</dbReference>
<comment type="caution">
    <text evidence="5">The sequence shown here is derived from an EMBL/GenBank/DDBJ whole genome shotgun (WGS) entry which is preliminary data.</text>
</comment>
<evidence type="ECO:0000259" key="4">
    <source>
        <dbReference type="PROSITE" id="PS50043"/>
    </source>
</evidence>
<keyword evidence="2" id="KW-0238">DNA-binding</keyword>
<dbReference type="InterPro" id="IPR036388">
    <property type="entry name" value="WH-like_DNA-bd_sf"/>
</dbReference>
<gene>
    <name evidence="5" type="ORF">OM076_07140</name>
</gene>
<evidence type="ECO:0000256" key="2">
    <source>
        <dbReference type="ARBA" id="ARBA00023125"/>
    </source>
</evidence>
<dbReference type="InterPro" id="IPR049945">
    <property type="entry name" value="AAA_22"/>
</dbReference>
<dbReference type="Pfam" id="PF25873">
    <property type="entry name" value="WHD_MalT"/>
    <property type="match status" value="1"/>
</dbReference>
<dbReference type="PRINTS" id="PR00038">
    <property type="entry name" value="HTHLUXR"/>
</dbReference>
<evidence type="ECO:0000313" key="5">
    <source>
        <dbReference type="EMBL" id="MDA0160030.1"/>
    </source>
</evidence>
<dbReference type="SUPFAM" id="SSF52540">
    <property type="entry name" value="P-loop containing nucleoside triphosphate hydrolases"/>
    <property type="match status" value="1"/>
</dbReference>
<dbReference type="InterPro" id="IPR059106">
    <property type="entry name" value="WHD_MalT"/>
</dbReference>
<dbReference type="SMART" id="SM00421">
    <property type="entry name" value="HTH_LUXR"/>
    <property type="match status" value="1"/>
</dbReference>
<sequence>MERGRLLERLERGLTEPVTLVCGPAGSGKTALLSSALGTGGDHRVAWVSLEPGDDDPARFWDAVLASLGLAGAAPCGSALATLAPPVRDSRNVFMPLLVNALAELDEPVILVLDDVHTLRSRECLNDLGFLVLHAPAQLRLVLGARADPALPLHVLRVRGRLTEIRAAELAFTECEAAAMLAAHGLSLAPELVSALCVRTEGWAAGLRLAALSLQGRDDPERFVMEFAGDDRVVGDYLLAEVLDRQPPKLRAFLLRTALVDRISGDLADALTDQSSSTDMLADLERTNGFVIGVDSRREWYRYHRLFAKLLRTRARRELADELPELHARAARWYAERGMGSEALHHAVAGGEWNLAVELVAEHWFDLFVCGQGDAIRGLVDALPPALLRSDAELAAALACAAFEVGHTEAGELHLAHAREAEPRLPAARRRRYLETLALARLYRARLDGDFDSALEAADELLAEAAVHGGWSDDARQALVRAQLGRSALWAHKLERGRVELEQAVSQARAVGLDYVAVSAQSVLGLLAVMQHGPVAVASARDAVELAERRGWLTIFETASAHAALAIAAFYDLRPEAAEEHLARARDAVSHGRMRHVEFMLHHLEARMAAAAGHPDEGLRVLDAYVVTHRHGTPSPYEDASMASLRARLQAGLGDFEAAAATIAPLLDAPWLDVQVTAARLRLAAGEPEAALEILGRAQGSPVHTVALVEHAVLEAIARDSAGEATRASEALERALELAERTGHRWTFLEGGRRVETLLRRQIRSGTAHRSIAGELLLAFDDRDDERRTVAPLLEPLSERECAILRYLPTTLSNREIAAELFVTTNTVKTHLRSIYRKLDVARRREAVDRARDLRLLSSGRR</sequence>
<dbReference type="CDD" id="cd06170">
    <property type="entry name" value="LuxR_C_like"/>
    <property type="match status" value="1"/>
</dbReference>
<dbReference type="InterPro" id="IPR000792">
    <property type="entry name" value="Tscrpt_reg_LuxR_C"/>
</dbReference>
<dbReference type="SUPFAM" id="SSF46894">
    <property type="entry name" value="C-terminal effector domain of the bipartite response regulators"/>
    <property type="match status" value="1"/>
</dbReference>
<dbReference type="GO" id="GO:0003677">
    <property type="term" value="F:DNA binding"/>
    <property type="evidence" value="ECO:0007669"/>
    <property type="project" value="UniProtKB-KW"/>
</dbReference>
<evidence type="ECO:0000256" key="1">
    <source>
        <dbReference type="ARBA" id="ARBA00023015"/>
    </source>
</evidence>
<dbReference type="Gene3D" id="1.25.40.10">
    <property type="entry name" value="Tetratricopeptide repeat domain"/>
    <property type="match status" value="1"/>
</dbReference>
<dbReference type="GO" id="GO:0016887">
    <property type="term" value="F:ATP hydrolysis activity"/>
    <property type="evidence" value="ECO:0007669"/>
    <property type="project" value="InterPro"/>
</dbReference>
<protein>
    <submittedName>
        <fullName evidence="5">LuxR C-terminal-related transcriptional regulator</fullName>
    </submittedName>
</protein>
<reference evidence="5" key="1">
    <citation type="submission" date="2022-10" db="EMBL/GenBank/DDBJ databases">
        <title>The WGS of Solirubrobacter ginsenosidimutans DSM 21036.</title>
        <authorList>
            <person name="Jiang Z."/>
        </authorList>
    </citation>
    <scope>NUCLEOTIDE SEQUENCE</scope>
    <source>
        <strain evidence="5">DSM 21036</strain>
    </source>
</reference>
<dbReference type="Pfam" id="PF13401">
    <property type="entry name" value="AAA_22"/>
    <property type="match status" value="1"/>
</dbReference>
<dbReference type="PROSITE" id="PS50043">
    <property type="entry name" value="HTH_LUXR_2"/>
    <property type="match status" value="1"/>
</dbReference>
<name>A0A9X3MPQ0_9ACTN</name>
<dbReference type="Gene3D" id="1.10.10.10">
    <property type="entry name" value="Winged helix-like DNA-binding domain superfamily/Winged helix DNA-binding domain"/>
    <property type="match status" value="1"/>
</dbReference>
<accession>A0A9X3MPQ0</accession>
<keyword evidence="3" id="KW-0804">Transcription</keyword>
<dbReference type="GO" id="GO:0006355">
    <property type="term" value="P:regulation of DNA-templated transcription"/>
    <property type="evidence" value="ECO:0007669"/>
    <property type="project" value="InterPro"/>
</dbReference>
<dbReference type="PANTHER" id="PTHR44688:SF16">
    <property type="entry name" value="DNA-BINDING TRANSCRIPTIONAL ACTIVATOR DEVR_DOSR"/>
    <property type="match status" value="1"/>
</dbReference>
<feature type="domain" description="HTH luxR-type" evidence="4">
    <location>
        <begin position="790"/>
        <end position="855"/>
    </location>
</feature>
<dbReference type="InterPro" id="IPR011990">
    <property type="entry name" value="TPR-like_helical_dom_sf"/>
</dbReference>
<dbReference type="Pfam" id="PF00196">
    <property type="entry name" value="GerE"/>
    <property type="match status" value="1"/>
</dbReference>
<keyword evidence="6" id="KW-1185">Reference proteome</keyword>
<dbReference type="AlphaFoldDB" id="A0A9X3MPQ0"/>
<organism evidence="5 6">
    <name type="scientific">Solirubrobacter ginsenosidimutans</name>
    <dbReference type="NCBI Taxonomy" id="490573"/>
    <lineage>
        <taxon>Bacteria</taxon>
        <taxon>Bacillati</taxon>
        <taxon>Actinomycetota</taxon>
        <taxon>Thermoleophilia</taxon>
        <taxon>Solirubrobacterales</taxon>
        <taxon>Solirubrobacteraceae</taxon>
        <taxon>Solirubrobacter</taxon>
    </lineage>
</organism>
<dbReference type="PANTHER" id="PTHR44688">
    <property type="entry name" value="DNA-BINDING TRANSCRIPTIONAL ACTIVATOR DEVR_DOSR"/>
    <property type="match status" value="1"/>
</dbReference>
<dbReference type="Gene3D" id="3.40.50.300">
    <property type="entry name" value="P-loop containing nucleotide triphosphate hydrolases"/>
    <property type="match status" value="1"/>
</dbReference>
<dbReference type="InterPro" id="IPR027417">
    <property type="entry name" value="P-loop_NTPase"/>
</dbReference>
<evidence type="ECO:0000256" key="3">
    <source>
        <dbReference type="ARBA" id="ARBA00023163"/>
    </source>
</evidence>
<proteinExistence type="predicted"/>